<evidence type="ECO:0000256" key="4">
    <source>
        <dbReference type="ARBA" id="ARBA00023136"/>
    </source>
</evidence>
<dbReference type="AlphaFoldDB" id="A0A9W6N254"/>
<evidence type="ECO:0000259" key="5">
    <source>
        <dbReference type="Pfam" id="PF06803"/>
    </source>
</evidence>
<sequence length="115" mass="12765">MNDLRSQLRRVRSEFWPKAKRLLRSLPFAEDLLAAYYCALDEETPSTVRLTLLGALIYFITPIDLIPDFIPFAGFTDDASVIAAAIAAVSLNIRDRHREAARQAMQDPDAAADGA</sequence>
<dbReference type="RefSeq" id="WP_271202866.1">
    <property type="nucleotide sequence ID" value="NZ_BSFK01000003.1"/>
</dbReference>
<comment type="subcellular location">
    <subcellularLocation>
        <location evidence="1">Endomembrane system</location>
        <topology evidence="1">Multi-pass membrane protein</topology>
    </subcellularLocation>
</comment>
<feature type="domain" description="DUF1232" evidence="5">
    <location>
        <begin position="49"/>
        <end position="83"/>
    </location>
</feature>
<dbReference type="PIRSF" id="PIRSF031804">
    <property type="entry name" value="UCP031804"/>
    <property type="match status" value="1"/>
</dbReference>
<evidence type="ECO:0000256" key="3">
    <source>
        <dbReference type="ARBA" id="ARBA00022989"/>
    </source>
</evidence>
<accession>A0A9W6N254</accession>
<name>A0A9W6N254_9HYPH</name>
<protein>
    <recommendedName>
        <fullName evidence="5">DUF1232 domain-containing protein</fullName>
    </recommendedName>
</protein>
<dbReference type="EMBL" id="BSFK01000003">
    <property type="protein sequence ID" value="GLK74878.1"/>
    <property type="molecule type" value="Genomic_DNA"/>
</dbReference>
<dbReference type="GO" id="GO:0012505">
    <property type="term" value="C:endomembrane system"/>
    <property type="evidence" value="ECO:0007669"/>
    <property type="project" value="UniProtKB-SubCell"/>
</dbReference>
<dbReference type="Pfam" id="PF06803">
    <property type="entry name" value="DUF1232"/>
    <property type="match status" value="1"/>
</dbReference>
<keyword evidence="4" id="KW-0472">Membrane</keyword>
<evidence type="ECO:0000256" key="2">
    <source>
        <dbReference type="ARBA" id="ARBA00022692"/>
    </source>
</evidence>
<comment type="caution">
    <text evidence="6">The sequence shown here is derived from an EMBL/GenBank/DDBJ whole genome shotgun (WGS) entry which is preliminary data.</text>
</comment>
<dbReference type="InterPro" id="IPR010652">
    <property type="entry name" value="DUF1232"/>
</dbReference>
<organism evidence="6 7">
    <name type="scientific">Methylopila jiangsuensis</name>
    <dbReference type="NCBI Taxonomy" id="586230"/>
    <lineage>
        <taxon>Bacteria</taxon>
        <taxon>Pseudomonadati</taxon>
        <taxon>Pseudomonadota</taxon>
        <taxon>Alphaproteobacteria</taxon>
        <taxon>Hyphomicrobiales</taxon>
        <taxon>Methylopilaceae</taxon>
        <taxon>Methylopila</taxon>
    </lineage>
</organism>
<keyword evidence="7" id="KW-1185">Reference proteome</keyword>
<dbReference type="InterPro" id="IPR016983">
    <property type="entry name" value="UCP031804"/>
</dbReference>
<evidence type="ECO:0000256" key="1">
    <source>
        <dbReference type="ARBA" id="ARBA00004127"/>
    </source>
</evidence>
<reference evidence="6" key="2">
    <citation type="submission" date="2023-01" db="EMBL/GenBank/DDBJ databases">
        <authorList>
            <person name="Sun Q."/>
            <person name="Evtushenko L."/>
        </authorList>
    </citation>
    <scope>NUCLEOTIDE SEQUENCE</scope>
    <source>
        <strain evidence="6">VKM B-2555</strain>
    </source>
</reference>
<gene>
    <name evidence="6" type="ORF">GCM10008171_01310</name>
</gene>
<evidence type="ECO:0000313" key="6">
    <source>
        <dbReference type="EMBL" id="GLK74878.1"/>
    </source>
</evidence>
<keyword evidence="3" id="KW-1133">Transmembrane helix</keyword>
<keyword evidence="2" id="KW-0812">Transmembrane</keyword>
<evidence type="ECO:0000313" key="7">
    <source>
        <dbReference type="Proteomes" id="UP001143364"/>
    </source>
</evidence>
<proteinExistence type="predicted"/>
<dbReference type="Proteomes" id="UP001143364">
    <property type="component" value="Unassembled WGS sequence"/>
</dbReference>
<reference evidence="6" key="1">
    <citation type="journal article" date="2014" name="Int. J. Syst. Evol. Microbiol.">
        <title>Complete genome sequence of Corynebacterium casei LMG S-19264T (=DSM 44701T), isolated from a smear-ripened cheese.</title>
        <authorList>
            <consortium name="US DOE Joint Genome Institute (JGI-PGF)"/>
            <person name="Walter F."/>
            <person name="Albersmeier A."/>
            <person name="Kalinowski J."/>
            <person name="Ruckert C."/>
        </authorList>
    </citation>
    <scope>NUCLEOTIDE SEQUENCE</scope>
    <source>
        <strain evidence="6">VKM B-2555</strain>
    </source>
</reference>